<dbReference type="Gene3D" id="1.10.3550.10">
    <property type="entry name" value="eoxyguanosinetriphosphate triphosphohydrolase domain-like"/>
    <property type="match status" value="1"/>
</dbReference>
<dbReference type="InterPro" id="IPR050135">
    <property type="entry name" value="dGTPase-like"/>
</dbReference>
<evidence type="ECO:0000256" key="1">
    <source>
        <dbReference type="ARBA" id="ARBA00022801"/>
    </source>
</evidence>
<proteinExistence type="predicted"/>
<organism evidence="3 4">
    <name type="scientific">Salegentibacter agarivorans</name>
    <dbReference type="NCBI Taxonomy" id="345907"/>
    <lineage>
        <taxon>Bacteria</taxon>
        <taxon>Pseudomonadati</taxon>
        <taxon>Bacteroidota</taxon>
        <taxon>Flavobacteriia</taxon>
        <taxon>Flavobacteriales</taxon>
        <taxon>Flavobacteriaceae</taxon>
        <taxon>Salegentibacter</taxon>
    </lineage>
</organism>
<dbReference type="SUPFAM" id="SSF109604">
    <property type="entry name" value="HD-domain/PDEase-like"/>
    <property type="match status" value="1"/>
</dbReference>
<dbReference type="Gene3D" id="1.10.3210.10">
    <property type="entry name" value="Hypothetical protein af1432"/>
    <property type="match status" value="1"/>
</dbReference>
<keyword evidence="1" id="KW-0378">Hydrolase</keyword>
<feature type="domain" description="HD" evidence="2">
    <location>
        <begin position="65"/>
        <end position="258"/>
    </location>
</feature>
<dbReference type="Proteomes" id="UP000199116">
    <property type="component" value="Unassembled WGS sequence"/>
</dbReference>
<gene>
    <name evidence="3" type="ORF">SAMN04488033_11244</name>
</gene>
<dbReference type="EMBL" id="FOOH01000012">
    <property type="protein sequence ID" value="SFF87597.1"/>
    <property type="molecule type" value="Genomic_DNA"/>
</dbReference>
<dbReference type="AlphaFoldDB" id="A0A1I2MDG5"/>
<dbReference type="InterPro" id="IPR006261">
    <property type="entry name" value="dGTPase"/>
</dbReference>
<evidence type="ECO:0000313" key="3">
    <source>
        <dbReference type="EMBL" id="SFF87597.1"/>
    </source>
</evidence>
<dbReference type="GO" id="GO:0008832">
    <property type="term" value="F:dGTPase activity"/>
    <property type="evidence" value="ECO:0007669"/>
    <property type="project" value="TreeGrafter"/>
</dbReference>
<dbReference type="Gene3D" id="1.10.3410.10">
    <property type="entry name" value="putative deoxyguanosinetriphosphate triphosphohydrolase like domain"/>
    <property type="match status" value="1"/>
</dbReference>
<dbReference type="SMART" id="SM00471">
    <property type="entry name" value="HDc"/>
    <property type="match status" value="1"/>
</dbReference>
<dbReference type="GO" id="GO:0006203">
    <property type="term" value="P:dGTP catabolic process"/>
    <property type="evidence" value="ECO:0007669"/>
    <property type="project" value="TreeGrafter"/>
</dbReference>
<evidence type="ECO:0000259" key="2">
    <source>
        <dbReference type="PROSITE" id="PS51831"/>
    </source>
</evidence>
<dbReference type="PANTHER" id="PTHR11373:SF32">
    <property type="entry name" value="DEOXYGUANOSINETRIPHOSPHATE TRIPHOSPHOHYDROLASE"/>
    <property type="match status" value="1"/>
</dbReference>
<dbReference type="NCBIfam" id="TIGR01353">
    <property type="entry name" value="dGTP_triPase"/>
    <property type="match status" value="1"/>
</dbReference>
<dbReference type="PANTHER" id="PTHR11373">
    <property type="entry name" value="DEOXYNUCLEOSIDE TRIPHOSPHATE TRIPHOSPHOHYDROLASE"/>
    <property type="match status" value="1"/>
</dbReference>
<sequence length="449" mass="50738">MMNWEQLLSLKRFGDTNKRLRKEQNETRLGFEVDYDRIIFSSAFRSLQDKTQVIPLSKTDFVHTRLTHSLEVSVVGRSLGRLAGQKILEKHPQLEKTHAYKMNDFGAIVAAAALAHDIGNPPFGHSGEKAIGEYFSHGHGKRFKDELSPKEYQDLIKFEGNANGFKILTQNKPGISGGLRLSYATLGAFIKYPKESLPHKPSQNIADKKFGFFQTEKEIFEEVASELGLIKTGKDGDISYYRHPLAFLVEAADDICYTIIDFEDGINLGLIDEDYALEYLIKLVKDNINTGKYNSLTNTADRLSYLRALAINTLITEAVETFLKNEDAILSGSFHQGLLDKSKYEAQIDDIIKISIEKIYQSEEVISKEIAGYKMLSHLLDTYTEALLPLKAEEYSNFNKLVLKSVPNLAYLQEENSVYRRLLEICSHTASLTDGFTVASFEKYKGIKL</sequence>
<reference evidence="4" key="1">
    <citation type="submission" date="2016-10" db="EMBL/GenBank/DDBJ databases">
        <authorList>
            <person name="Varghese N."/>
            <person name="Submissions S."/>
        </authorList>
    </citation>
    <scope>NUCLEOTIDE SEQUENCE [LARGE SCALE GENOMIC DNA]</scope>
    <source>
        <strain evidence="4">DSM 23515</strain>
    </source>
</reference>
<dbReference type="InterPro" id="IPR003607">
    <property type="entry name" value="HD/PDEase_dom"/>
</dbReference>
<dbReference type="NCBIfam" id="NF002205">
    <property type="entry name" value="PRK01096.1"/>
    <property type="match status" value="1"/>
</dbReference>
<dbReference type="InterPro" id="IPR006674">
    <property type="entry name" value="HD_domain"/>
</dbReference>
<evidence type="ECO:0000313" key="4">
    <source>
        <dbReference type="Proteomes" id="UP000199116"/>
    </source>
</evidence>
<dbReference type="Pfam" id="PF01966">
    <property type="entry name" value="HD"/>
    <property type="match status" value="1"/>
</dbReference>
<dbReference type="PROSITE" id="PS51831">
    <property type="entry name" value="HD"/>
    <property type="match status" value="1"/>
</dbReference>
<protein>
    <submittedName>
        <fullName evidence="3">dGTPase</fullName>
    </submittedName>
</protein>
<dbReference type="InterPro" id="IPR027432">
    <property type="entry name" value="dGTP_triphosphohydrolase_C"/>
</dbReference>
<dbReference type="InterPro" id="IPR023293">
    <property type="entry name" value="dGTP_triP_hydro_central_sf"/>
</dbReference>
<keyword evidence="4" id="KW-1185">Reference proteome</keyword>
<accession>A0A1I2MDG5</accession>
<name>A0A1I2MDG5_9FLAO</name>